<dbReference type="AlphaFoldDB" id="A0A3N9TF66"/>
<evidence type="ECO:0000313" key="2">
    <source>
        <dbReference type="EMBL" id="RQW62877.1"/>
    </source>
</evidence>
<dbReference type="PANTHER" id="PTHR34387:SF1">
    <property type="entry name" value="PERIPLASMIC IMMUNOGENIC PROTEIN"/>
    <property type="match status" value="1"/>
</dbReference>
<sequence length="230" mass="25647">MRLVSGSISVLCIFFASLAYSQSLPFAHIATTGYGEVSVVPDSATFSVQVEKTMMNADQAKESVDDVVSNFLAQLYKMGVEKDDINSSNLYLAPQYYYPKDSQAQLVGYKARRKITIDVKNLDKLNDYIDTAIDSGINRVENIQLTVKDNEKYLEQARLLAIEDANQKALSLAKGFKRSLGAVWQVSYRNNQSSPVLIRTLSSESKIVNDSYQDSNIVVKDSVDVVYKLN</sequence>
<reference evidence="2 3" key="1">
    <citation type="submission" date="2018-11" db="EMBL/GenBank/DDBJ databases">
        <title>Vibrio LJC006 sp. nov., isolated from seawater during the bloom of the enteromorpha.</title>
        <authorList>
            <person name="Liang J."/>
        </authorList>
    </citation>
    <scope>NUCLEOTIDE SEQUENCE [LARGE SCALE GENOMIC DNA]</scope>
    <source>
        <strain evidence="2 3">LJC006</strain>
    </source>
</reference>
<dbReference type="OrthoDB" id="5985609at2"/>
<dbReference type="EMBL" id="RJVQ01000004">
    <property type="protein sequence ID" value="RQW62877.1"/>
    <property type="molecule type" value="Genomic_DNA"/>
</dbReference>
<dbReference type="Gene3D" id="3.30.70.2970">
    <property type="entry name" value="Protein of unknown function (DUF541), domain 2"/>
    <property type="match status" value="1"/>
</dbReference>
<dbReference type="Pfam" id="PF04402">
    <property type="entry name" value="SIMPL"/>
    <property type="match status" value="1"/>
</dbReference>
<keyword evidence="3" id="KW-1185">Reference proteome</keyword>
<evidence type="ECO:0000313" key="3">
    <source>
        <dbReference type="Proteomes" id="UP000281112"/>
    </source>
</evidence>
<proteinExistence type="predicted"/>
<protein>
    <submittedName>
        <fullName evidence="2">Oxidative stress defense protein</fullName>
    </submittedName>
</protein>
<dbReference type="GO" id="GO:0006974">
    <property type="term" value="P:DNA damage response"/>
    <property type="evidence" value="ECO:0007669"/>
    <property type="project" value="TreeGrafter"/>
</dbReference>
<dbReference type="NCBIfam" id="NF008299">
    <property type="entry name" value="PRK11087.1"/>
    <property type="match status" value="1"/>
</dbReference>
<dbReference type="Gene3D" id="3.30.110.170">
    <property type="entry name" value="Protein of unknown function (DUF541), domain 1"/>
    <property type="match status" value="1"/>
</dbReference>
<dbReference type="PANTHER" id="PTHR34387">
    <property type="entry name" value="SLR1258 PROTEIN"/>
    <property type="match status" value="1"/>
</dbReference>
<feature type="chain" id="PRO_5018044662" evidence="1">
    <location>
        <begin position="22"/>
        <end position="230"/>
    </location>
</feature>
<dbReference type="InterPro" id="IPR052022">
    <property type="entry name" value="26kDa_periplasmic_antigen"/>
</dbReference>
<organism evidence="2 3">
    <name type="scientific">Vibrio viridaestus</name>
    <dbReference type="NCBI Taxonomy" id="2487322"/>
    <lineage>
        <taxon>Bacteria</taxon>
        <taxon>Pseudomonadati</taxon>
        <taxon>Pseudomonadota</taxon>
        <taxon>Gammaproteobacteria</taxon>
        <taxon>Vibrionales</taxon>
        <taxon>Vibrionaceae</taxon>
        <taxon>Vibrio</taxon>
    </lineage>
</organism>
<feature type="signal peptide" evidence="1">
    <location>
        <begin position="1"/>
        <end position="21"/>
    </location>
</feature>
<accession>A0A3N9TF66</accession>
<dbReference type="Proteomes" id="UP000281112">
    <property type="component" value="Unassembled WGS sequence"/>
</dbReference>
<dbReference type="RefSeq" id="WP_124937277.1">
    <property type="nucleotide sequence ID" value="NZ_RJVQ01000004.1"/>
</dbReference>
<dbReference type="InterPro" id="IPR007497">
    <property type="entry name" value="SIMPL/DUF541"/>
</dbReference>
<keyword evidence="1" id="KW-0732">Signal</keyword>
<name>A0A3N9TF66_9VIBR</name>
<gene>
    <name evidence="2" type="ORF">EES38_11140</name>
</gene>
<comment type="caution">
    <text evidence="2">The sequence shown here is derived from an EMBL/GenBank/DDBJ whole genome shotgun (WGS) entry which is preliminary data.</text>
</comment>
<evidence type="ECO:0000256" key="1">
    <source>
        <dbReference type="SAM" id="SignalP"/>
    </source>
</evidence>